<evidence type="ECO:0000256" key="2">
    <source>
        <dbReference type="ARBA" id="ARBA00022801"/>
    </source>
</evidence>
<dbReference type="PANTHER" id="PTHR43695">
    <property type="entry name" value="PUTATIVE (AFU_ORTHOLOGUE AFUA_2G17250)-RELATED"/>
    <property type="match status" value="1"/>
</dbReference>
<protein>
    <submittedName>
        <fullName evidence="3">CAZy families CE12 protein</fullName>
    </submittedName>
</protein>
<sequence>MASTPIVFLIGDSTVKCGKGKGEGSMWGWGSYLQQFFDTTRISVENWALGGRSSRTYLTERLWEKMLPGIRKRRLPHY</sequence>
<dbReference type="SUPFAM" id="SSF52266">
    <property type="entry name" value="SGNH hydrolase"/>
    <property type="match status" value="1"/>
</dbReference>
<proteinExistence type="inferred from homology"/>
<reference evidence="3" key="1">
    <citation type="journal article" date="2013" name="Environ. Microbiol.">
        <title>Seasonally variable intestinal metagenomes of the red palm weevil (Rhynchophorus ferrugineus).</title>
        <authorList>
            <person name="Jia S."/>
            <person name="Zhang X."/>
            <person name="Zhang G."/>
            <person name="Yin A."/>
            <person name="Zhang S."/>
            <person name="Li F."/>
            <person name="Wang L."/>
            <person name="Zhao D."/>
            <person name="Yun Q."/>
            <person name="Tala"/>
            <person name="Wang J."/>
            <person name="Sun G."/>
            <person name="Baabdullah M."/>
            <person name="Yu X."/>
            <person name="Hu S."/>
            <person name="Al-Mssallem I.S."/>
            <person name="Yu J."/>
        </authorList>
    </citation>
    <scope>NUCLEOTIDE SEQUENCE</scope>
</reference>
<dbReference type="Pfam" id="PF00657">
    <property type="entry name" value="Lipase_GDSL"/>
    <property type="match status" value="1"/>
</dbReference>
<dbReference type="InterPro" id="IPR001087">
    <property type="entry name" value="GDSL"/>
</dbReference>
<comment type="similarity">
    <text evidence="1">Belongs to the 'GDSL' lipolytic enzyme family.</text>
</comment>
<dbReference type="GO" id="GO:0016788">
    <property type="term" value="F:hydrolase activity, acting on ester bonds"/>
    <property type="evidence" value="ECO:0007669"/>
    <property type="project" value="InterPro"/>
</dbReference>
<evidence type="ECO:0000313" key="3">
    <source>
        <dbReference type="EMBL" id="AIA84167.1"/>
    </source>
</evidence>
<dbReference type="Gene3D" id="3.40.50.1110">
    <property type="entry name" value="SGNH hydrolase"/>
    <property type="match status" value="1"/>
</dbReference>
<dbReference type="EMBL" id="KF116917">
    <property type="protein sequence ID" value="AIA84167.1"/>
    <property type="molecule type" value="Genomic_DNA"/>
</dbReference>
<accession>A0A060BNG8</accession>
<dbReference type="AlphaFoldDB" id="A0A060BNG8"/>
<keyword evidence="2" id="KW-0378">Hydrolase</keyword>
<dbReference type="InterPro" id="IPR036514">
    <property type="entry name" value="SGNH_hydro_sf"/>
</dbReference>
<dbReference type="PANTHER" id="PTHR43695:SF1">
    <property type="entry name" value="RHAMNOGALACTURONAN ACETYLESTERASE"/>
    <property type="match status" value="1"/>
</dbReference>
<evidence type="ECO:0000256" key="1">
    <source>
        <dbReference type="ARBA" id="ARBA00008668"/>
    </source>
</evidence>
<dbReference type="InterPro" id="IPR037459">
    <property type="entry name" value="RhgT-like"/>
</dbReference>
<organism evidence="3">
    <name type="scientific">uncultured Spirosoma sp</name>
    <dbReference type="NCBI Taxonomy" id="278208"/>
    <lineage>
        <taxon>Bacteria</taxon>
        <taxon>Pseudomonadati</taxon>
        <taxon>Bacteroidota</taxon>
        <taxon>Cytophagia</taxon>
        <taxon>Cytophagales</taxon>
        <taxon>Cytophagaceae</taxon>
        <taxon>Spirosoma</taxon>
        <taxon>environmental samples</taxon>
    </lineage>
</organism>
<name>A0A060BNG8_9BACT</name>